<evidence type="ECO:0000313" key="1">
    <source>
        <dbReference type="EMBL" id="MDH1437628.1"/>
    </source>
</evidence>
<evidence type="ECO:0000313" key="2">
    <source>
        <dbReference type="Proteomes" id="UP001161567"/>
    </source>
</evidence>
<protein>
    <submittedName>
        <fullName evidence="1">Uncharacterized protein</fullName>
    </submittedName>
</protein>
<organism evidence="1 2">
    <name type="scientific">Acinetobacter johnsonii</name>
    <dbReference type="NCBI Taxonomy" id="40214"/>
    <lineage>
        <taxon>Bacteria</taxon>
        <taxon>Pseudomonadati</taxon>
        <taxon>Pseudomonadota</taxon>
        <taxon>Gammaproteobacteria</taxon>
        <taxon>Moraxellales</taxon>
        <taxon>Moraxellaceae</taxon>
        <taxon>Acinetobacter</taxon>
    </lineage>
</organism>
<name>A0AA42QQR3_ACIJO</name>
<accession>A0AA42QQR3</accession>
<sequence length="68" mass="7862">MNSNQNSAYKHFPLVLNALIRGIEFKKIEASKVCFYKIDDDNKIIDPLNTCIEKPILVEWGFVAQTYL</sequence>
<dbReference type="EMBL" id="JAOCIL010000001">
    <property type="protein sequence ID" value="MDH1437628.1"/>
    <property type="molecule type" value="Genomic_DNA"/>
</dbReference>
<comment type="caution">
    <text evidence="1">The sequence shown here is derived from an EMBL/GenBank/DDBJ whole genome shotgun (WGS) entry which is preliminary data.</text>
</comment>
<dbReference type="RefSeq" id="WP_279746486.1">
    <property type="nucleotide sequence ID" value="NZ_JAOCIL010000001.1"/>
</dbReference>
<gene>
    <name evidence="1" type="ORF">N5I27_04215</name>
</gene>
<proteinExistence type="predicted"/>
<dbReference type="AlphaFoldDB" id="A0AA42QQR3"/>
<reference evidence="1" key="1">
    <citation type="submission" date="2022-09" db="EMBL/GenBank/DDBJ databases">
        <title>Intensive care unit water sources are persistently colonized with multi-drug resistant bacteria and are the site of extensive horizontal gene transfer of antibiotic resistance genes.</title>
        <authorList>
            <person name="Diorio-Toth L."/>
        </authorList>
    </citation>
    <scope>NUCLEOTIDE SEQUENCE</scope>
    <source>
        <strain evidence="1">GD03725</strain>
    </source>
</reference>
<dbReference type="Proteomes" id="UP001161567">
    <property type="component" value="Unassembled WGS sequence"/>
</dbReference>